<dbReference type="PANTHER" id="PTHR11276">
    <property type="entry name" value="DNA POLYMERASE TYPE-X FAMILY MEMBER"/>
    <property type="match status" value="1"/>
</dbReference>
<keyword evidence="1" id="KW-0227">DNA damage</keyword>
<evidence type="ECO:0000313" key="3">
    <source>
        <dbReference type="EMBL" id="TMW63160.1"/>
    </source>
</evidence>
<dbReference type="InterPro" id="IPR002008">
    <property type="entry name" value="DNA_pol_X_beta-like"/>
</dbReference>
<dbReference type="GO" id="GO:0003677">
    <property type="term" value="F:DNA binding"/>
    <property type="evidence" value="ECO:0007669"/>
    <property type="project" value="UniProtKB-UniRule"/>
</dbReference>
<keyword evidence="1" id="KW-0234">DNA repair</keyword>
<name>A0A8K1CH69_PYTOL</name>
<gene>
    <name evidence="3" type="ORF">Poli38472_002101</name>
</gene>
<dbReference type="InterPro" id="IPR022312">
    <property type="entry name" value="DNA_pol_X"/>
</dbReference>
<evidence type="ECO:0000256" key="1">
    <source>
        <dbReference type="RuleBase" id="RU366014"/>
    </source>
</evidence>
<dbReference type="PANTHER" id="PTHR11276:SF28">
    <property type="entry name" value="DNA POLYMERASE LAMBDA"/>
    <property type="match status" value="1"/>
</dbReference>
<dbReference type="OrthoDB" id="205514at2759"/>
<keyword evidence="1" id="KW-0808">Transferase</keyword>
<reference evidence="3" key="1">
    <citation type="submission" date="2019-03" db="EMBL/GenBank/DDBJ databases">
        <title>Long read genome sequence of the mycoparasitic Pythium oligandrum ATCC 38472 isolated from sugarbeet rhizosphere.</title>
        <authorList>
            <person name="Gaulin E."/>
        </authorList>
    </citation>
    <scope>NUCLEOTIDE SEQUENCE</scope>
    <source>
        <strain evidence="3">ATCC 38472_TT</strain>
    </source>
</reference>
<dbReference type="GO" id="GO:0046872">
    <property type="term" value="F:metal ion binding"/>
    <property type="evidence" value="ECO:0007669"/>
    <property type="project" value="UniProtKB-UniRule"/>
</dbReference>
<dbReference type="GO" id="GO:0006303">
    <property type="term" value="P:double-strand break repair via nonhomologous end joining"/>
    <property type="evidence" value="ECO:0007669"/>
    <property type="project" value="TreeGrafter"/>
</dbReference>
<comment type="caution">
    <text evidence="3">The sequence shown here is derived from an EMBL/GenBank/DDBJ whole genome shotgun (WGS) entry which is preliminary data.</text>
</comment>
<dbReference type="GO" id="GO:0005634">
    <property type="term" value="C:nucleus"/>
    <property type="evidence" value="ECO:0007669"/>
    <property type="project" value="UniProtKB-SubCell"/>
</dbReference>
<comment type="subcellular location">
    <subcellularLocation>
        <location evidence="1">Nucleus</location>
    </subcellularLocation>
</comment>
<evidence type="ECO:0000256" key="2">
    <source>
        <dbReference type="SAM" id="MobiDB-lite"/>
    </source>
</evidence>
<dbReference type="GO" id="GO:0003887">
    <property type="term" value="F:DNA-directed DNA polymerase activity"/>
    <property type="evidence" value="ECO:0007669"/>
    <property type="project" value="UniProtKB-UniRule"/>
</dbReference>
<protein>
    <recommendedName>
        <fullName evidence="1">DNA polymerase</fullName>
        <ecNumber evidence="1">2.7.7.7</ecNumber>
    </recommendedName>
</protein>
<keyword evidence="4" id="KW-1185">Reference proteome</keyword>
<dbReference type="EC" id="2.7.7.7" evidence="1"/>
<comment type="function">
    <text evidence="1">DNA polymerase that functions in several pathways of DNA repair. Involved in base excision repair (BER) responsible for repair of lesions that give rise to abasic (AP) sites in DNA. Also contributes to DNA double-strand break repair by non-homologous end joining and homologous recombination. Has both template-dependent and template-independent (terminal transferase) DNA polymerase activities. Has also a 5'-deoxyribose-5-phosphate lyase (dRP lyase) activity.</text>
</comment>
<dbReference type="Gene3D" id="3.30.460.10">
    <property type="entry name" value="Beta Polymerase, domain 2"/>
    <property type="match status" value="1"/>
</dbReference>
<proteinExistence type="inferred from homology"/>
<dbReference type="Proteomes" id="UP000794436">
    <property type="component" value="Unassembled WGS sequence"/>
</dbReference>
<comment type="catalytic activity">
    <reaction evidence="1">
        <text>DNA(n) + a 2'-deoxyribonucleoside 5'-triphosphate = DNA(n+1) + diphosphate</text>
        <dbReference type="Rhea" id="RHEA:22508"/>
        <dbReference type="Rhea" id="RHEA-COMP:17339"/>
        <dbReference type="Rhea" id="RHEA-COMP:17340"/>
        <dbReference type="ChEBI" id="CHEBI:33019"/>
        <dbReference type="ChEBI" id="CHEBI:61560"/>
        <dbReference type="ChEBI" id="CHEBI:173112"/>
        <dbReference type="EC" id="2.7.7.7"/>
    </reaction>
</comment>
<dbReference type="AlphaFoldDB" id="A0A8K1CH69"/>
<dbReference type="InterPro" id="IPR043519">
    <property type="entry name" value="NT_sf"/>
</dbReference>
<dbReference type="SUPFAM" id="SSF81301">
    <property type="entry name" value="Nucleotidyltransferase"/>
    <property type="match status" value="1"/>
</dbReference>
<evidence type="ECO:0000313" key="4">
    <source>
        <dbReference type="Proteomes" id="UP000794436"/>
    </source>
</evidence>
<dbReference type="PRINTS" id="PR00870">
    <property type="entry name" value="DNAPOLXBETA"/>
</dbReference>
<comment type="similarity">
    <text evidence="1">Belongs to the DNA polymerase type-X family.</text>
</comment>
<keyword evidence="1" id="KW-0548">Nucleotidyltransferase</keyword>
<organism evidence="3 4">
    <name type="scientific">Pythium oligandrum</name>
    <name type="common">Mycoparasitic fungus</name>
    <dbReference type="NCBI Taxonomy" id="41045"/>
    <lineage>
        <taxon>Eukaryota</taxon>
        <taxon>Sar</taxon>
        <taxon>Stramenopiles</taxon>
        <taxon>Oomycota</taxon>
        <taxon>Peronosporomycetes</taxon>
        <taxon>Pythiales</taxon>
        <taxon>Pythiaceae</taxon>
        <taxon>Pythium</taxon>
    </lineage>
</organism>
<accession>A0A8K1CH69</accession>
<keyword evidence="1" id="KW-0539">Nucleus</keyword>
<sequence>MGLDGDGDVARTLCLHPYRKRKFFMELAELLEEPTPPIRRLQDVFPPRSVDAKPVATESSVDKHTQESTSAEDSFECIEFERSRCSLGTSRPSQSQTQHDSMQDSLLFLPPELRHDHDHEEEDATPSSTITVLTRHVDVTARRTVELLDYFDLDRYCESTPCWVYQEQTVCPLHTEPIRRPMLLFCLQSLDEFIAFQNYEDQDASWLVQACRLARAVFAKMWEADVLNRSADSDLELTEYTAGIKSMPGVSLDVWRVIEALWDRHKQNFLHQQELFFADSITKVSTSSIKWRRAQQLFHVFGMKQSQVLRLMDQESDNNESSIVDSTGRIHLNDKQLEVITHGFPSSRPVAFGLRHLKHTLASRTPGAAEPIVRRDLVSQSEWKVAFRAIEVHLKKWSRGVQLFPCGSFSRGAAFGSVIDVLVGTPEEDVRSSHESGSMEGTLDQILQVLMSAGIVTTERVERLTQHRALATIAFKNVQLVLDLKVYQRPQSWFALLYYTGPERFAREYFTSLLQRPLYELDSVTFDSLYDTAIRSLGHETTRGVDSEMSVFDLVEWEYQPPSQRF</sequence>
<keyword evidence="1" id="KW-0239">DNA-directed DNA polymerase</keyword>
<dbReference type="EMBL" id="SPLM01000072">
    <property type="protein sequence ID" value="TMW63160.1"/>
    <property type="molecule type" value="Genomic_DNA"/>
</dbReference>
<feature type="region of interest" description="Disordered" evidence="2">
    <location>
        <begin position="49"/>
        <end position="72"/>
    </location>
</feature>